<sequence length="60" mass="6796">MKNIFKKVLTLSLTILLLSSHIADAAIIAWPDFTAKSSLSWDENYSTNLQNISNIWTDLK</sequence>
<organism evidence="2">
    <name type="scientific">uncultured bacterium</name>
    <name type="common">gcode 4</name>
    <dbReference type="NCBI Taxonomy" id="1234023"/>
    <lineage>
        <taxon>Bacteria</taxon>
        <taxon>environmental samples</taxon>
    </lineage>
</organism>
<feature type="non-terminal residue" evidence="2">
    <location>
        <position position="60"/>
    </location>
</feature>
<feature type="signal peptide" evidence="1">
    <location>
        <begin position="1"/>
        <end position="25"/>
    </location>
</feature>
<proteinExistence type="predicted"/>
<comment type="caution">
    <text evidence="2">The sequence shown here is derived from an EMBL/GenBank/DDBJ whole genome shotgun (WGS) entry which is preliminary data.</text>
</comment>
<protein>
    <submittedName>
        <fullName evidence="2">Uncharacterized protein</fullName>
    </submittedName>
</protein>
<reference evidence="2" key="1">
    <citation type="journal article" date="2012" name="Science">
        <title>Fermentation, hydrogen, and sulfur metabolism in multiple uncultivated bacterial phyla.</title>
        <authorList>
            <person name="Wrighton K.C."/>
            <person name="Thomas B.C."/>
            <person name="Sharon I."/>
            <person name="Miller C.S."/>
            <person name="Castelle C.J."/>
            <person name="VerBerkmoes N.C."/>
            <person name="Wilkins M.J."/>
            <person name="Hettich R.L."/>
            <person name="Lipton M.S."/>
            <person name="Williams K.H."/>
            <person name="Long P.E."/>
            <person name="Banfield J.F."/>
        </authorList>
    </citation>
    <scope>NUCLEOTIDE SEQUENCE [LARGE SCALE GENOMIC DNA]</scope>
</reference>
<evidence type="ECO:0000313" key="2">
    <source>
        <dbReference type="EMBL" id="EKE26704.1"/>
    </source>
</evidence>
<accession>K2G989</accession>
<dbReference type="AlphaFoldDB" id="K2G989"/>
<feature type="chain" id="PRO_5017415203" evidence="1">
    <location>
        <begin position="26"/>
        <end position="60"/>
    </location>
</feature>
<dbReference type="EMBL" id="AMFJ01000702">
    <property type="protein sequence ID" value="EKE26704.1"/>
    <property type="molecule type" value="Genomic_DNA"/>
</dbReference>
<keyword evidence="1" id="KW-0732">Signal</keyword>
<evidence type="ECO:0000256" key="1">
    <source>
        <dbReference type="SAM" id="SignalP"/>
    </source>
</evidence>
<gene>
    <name evidence="2" type="ORF">ACD_4C00186G0001</name>
</gene>
<name>K2G989_9BACT</name>